<dbReference type="PROSITE" id="PS51318">
    <property type="entry name" value="TAT"/>
    <property type="match status" value="1"/>
</dbReference>
<dbReference type="PANTHER" id="PTHR31490:SF88">
    <property type="entry name" value="BETA-XYLANASE"/>
    <property type="match status" value="1"/>
</dbReference>
<sequence length="400" mass="44138">MREGARGAALDTACDVGPMTRRSLLAGAAGLLAAPARAANDPFGPMGRPSWAADSLQAAAARTGLTYGAEVPGFRFARDPAYRQAVAREAGMLVCGTEMKMEVVRPEPGKTDFAQADALVRFARSNGQRMRGHTLVWHEALPPWVRPLLARATAPQAEDFLRRWIETVAGRYRGQIASWDVVNEVLSQDGGGPEGLRESPWLTALGPGYVDLAFRILHEVDPKAAGCWNEDAVEQGVPWMEARRIRVLKRLEGMLARGVPIRRFGLQSHITSTVPIDQGQLRRFLREIGAMGLGIEITEFDIDDRAFPADVATRDRKVADLAKSYLEVVAAEPAVLNVMSWDLYDPDTWLNDHPYRKRPDGLPQRALPLDAQFKRKPLWHAMKAVFGQAPDHSAARAKLR</sequence>
<dbReference type="InterPro" id="IPR044846">
    <property type="entry name" value="GH10"/>
</dbReference>
<evidence type="ECO:0000313" key="11">
    <source>
        <dbReference type="EMBL" id="GJD45051.1"/>
    </source>
</evidence>
<protein>
    <recommendedName>
        <fullName evidence="9">Beta-xylanase</fullName>
        <ecNumber evidence="9">3.2.1.8</ecNumber>
    </recommendedName>
</protein>
<dbReference type="InterPro" id="IPR001000">
    <property type="entry name" value="GH10_dom"/>
</dbReference>
<dbReference type="PROSITE" id="PS51760">
    <property type="entry name" value="GH10_2"/>
    <property type="match status" value="1"/>
</dbReference>
<evidence type="ECO:0000256" key="7">
    <source>
        <dbReference type="ARBA" id="ARBA00023295"/>
    </source>
</evidence>
<dbReference type="PANTHER" id="PTHR31490">
    <property type="entry name" value="GLYCOSYL HYDROLASE"/>
    <property type="match status" value="1"/>
</dbReference>
<dbReference type="Proteomes" id="UP001055117">
    <property type="component" value="Unassembled WGS sequence"/>
</dbReference>
<keyword evidence="7 9" id="KW-0326">Glycosidase</keyword>
<dbReference type="SUPFAM" id="SSF51445">
    <property type="entry name" value="(Trans)glycosidases"/>
    <property type="match status" value="1"/>
</dbReference>
<name>A0ABQ4QJY2_9HYPH</name>
<keyword evidence="6 9" id="KW-0119">Carbohydrate metabolism</keyword>
<reference evidence="11 12" key="1">
    <citation type="journal article" date="2021" name="Front. Microbiol.">
        <title>Comprehensive Comparative Genomics and Phenotyping of Methylobacterium Species.</title>
        <authorList>
            <person name="Alessa O."/>
            <person name="Ogura Y."/>
            <person name="Fujitani Y."/>
            <person name="Takami H."/>
            <person name="Hayashi T."/>
            <person name="Sahin N."/>
            <person name="Tani A."/>
        </authorList>
    </citation>
    <scope>NUCLEOTIDE SEQUENCE [LARGE SCALE GENOMIC DNA]</scope>
    <source>
        <strain evidence="11 12">DSM 23679</strain>
    </source>
</reference>
<evidence type="ECO:0000256" key="2">
    <source>
        <dbReference type="ARBA" id="ARBA00007495"/>
    </source>
</evidence>
<dbReference type="InterPro" id="IPR017853">
    <property type="entry name" value="GH"/>
</dbReference>
<keyword evidence="12" id="KW-1185">Reference proteome</keyword>
<keyword evidence="5 9" id="KW-0378">Hydrolase</keyword>
<comment type="similarity">
    <text evidence="2 9">Belongs to the glycosyl hydrolase 10 (cellulase F) family.</text>
</comment>
<dbReference type="InterPro" id="IPR006311">
    <property type="entry name" value="TAT_signal"/>
</dbReference>
<gene>
    <name evidence="11" type="primary">xynZ</name>
    <name evidence="11" type="ORF">AFCDBAGC_2920</name>
</gene>
<dbReference type="EMBL" id="BPQG01000044">
    <property type="protein sequence ID" value="GJD45051.1"/>
    <property type="molecule type" value="Genomic_DNA"/>
</dbReference>
<keyword evidence="3" id="KW-0858">Xylan degradation</keyword>
<feature type="domain" description="GH10" evidence="10">
    <location>
        <begin position="50"/>
        <end position="385"/>
    </location>
</feature>
<dbReference type="EC" id="3.2.1.8" evidence="9"/>
<dbReference type="SMART" id="SM00633">
    <property type="entry name" value="Glyco_10"/>
    <property type="match status" value="1"/>
</dbReference>
<dbReference type="Pfam" id="PF00331">
    <property type="entry name" value="Glyco_hydro_10"/>
    <property type="match status" value="1"/>
</dbReference>
<evidence type="ECO:0000256" key="8">
    <source>
        <dbReference type="ARBA" id="ARBA00023326"/>
    </source>
</evidence>
<evidence type="ECO:0000256" key="1">
    <source>
        <dbReference type="ARBA" id="ARBA00000681"/>
    </source>
</evidence>
<keyword evidence="4" id="KW-0732">Signal</keyword>
<dbReference type="Gene3D" id="3.20.20.80">
    <property type="entry name" value="Glycosidases"/>
    <property type="match status" value="1"/>
</dbReference>
<proteinExistence type="inferred from homology"/>
<evidence type="ECO:0000256" key="5">
    <source>
        <dbReference type="ARBA" id="ARBA00022801"/>
    </source>
</evidence>
<evidence type="ECO:0000256" key="4">
    <source>
        <dbReference type="ARBA" id="ARBA00022729"/>
    </source>
</evidence>
<evidence type="ECO:0000259" key="10">
    <source>
        <dbReference type="PROSITE" id="PS51760"/>
    </source>
</evidence>
<comment type="caution">
    <text evidence="11">The sequence shown here is derived from an EMBL/GenBank/DDBJ whole genome shotgun (WGS) entry which is preliminary data.</text>
</comment>
<accession>A0ABQ4QJY2</accession>
<organism evidence="11 12">
    <name type="scientific">Methylobacterium cerastii</name>
    <dbReference type="NCBI Taxonomy" id="932741"/>
    <lineage>
        <taxon>Bacteria</taxon>
        <taxon>Pseudomonadati</taxon>
        <taxon>Pseudomonadota</taxon>
        <taxon>Alphaproteobacteria</taxon>
        <taxon>Hyphomicrobiales</taxon>
        <taxon>Methylobacteriaceae</taxon>
        <taxon>Methylobacterium</taxon>
    </lineage>
</organism>
<dbReference type="PRINTS" id="PR00134">
    <property type="entry name" value="GLHYDRLASE10"/>
</dbReference>
<evidence type="ECO:0000256" key="3">
    <source>
        <dbReference type="ARBA" id="ARBA00022651"/>
    </source>
</evidence>
<evidence type="ECO:0000256" key="6">
    <source>
        <dbReference type="ARBA" id="ARBA00023277"/>
    </source>
</evidence>
<keyword evidence="8 9" id="KW-0624">Polysaccharide degradation</keyword>
<comment type="catalytic activity">
    <reaction evidence="1 9">
        <text>Endohydrolysis of (1-&gt;4)-beta-D-xylosidic linkages in xylans.</text>
        <dbReference type="EC" id="3.2.1.8"/>
    </reaction>
</comment>
<evidence type="ECO:0000256" key="9">
    <source>
        <dbReference type="RuleBase" id="RU361174"/>
    </source>
</evidence>
<evidence type="ECO:0000313" key="12">
    <source>
        <dbReference type="Proteomes" id="UP001055117"/>
    </source>
</evidence>